<proteinExistence type="predicted"/>
<dbReference type="EMBL" id="CM037615">
    <property type="protein sequence ID" value="KAH8012800.1"/>
    <property type="molecule type" value="Genomic_DNA"/>
</dbReference>
<gene>
    <name evidence="1" type="ORF">K3G42_001831</name>
</gene>
<sequence>MLTNDKWACIIIAARPRHFGGKTEDLQREHDHWRFKMQAVQRQMTHRMAPQLGPAAGEKNPPGQALAQAGTAAGGAVGVVPGGGGAAPAPPAPRPRRRRELKATFDGDPENLPYFLVQVGPYMCLMEDEYANDAERVNDTRALLEGEVEACCLQNWPKRIFIHMFKDSLDPEVVSRDPDTLMGWICLAGNAEAHSEIGPMSQAAQGTKPLPTQSEECQYQSPRTPGRPSMPAAGSLGFGCTAEKRGV</sequence>
<dbReference type="Proteomes" id="UP000827872">
    <property type="component" value="Linkage Group LG02"/>
</dbReference>
<keyword evidence="2" id="KW-1185">Reference proteome</keyword>
<accession>A0ACB8FZV5</accession>
<organism evidence="1 2">
    <name type="scientific">Sphaerodactylus townsendi</name>
    <dbReference type="NCBI Taxonomy" id="933632"/>
    <lineage>
        <taxon>Eukaryota</taxon>
        <taxon>Metazoa</taxon>
        <taxon>Chordata</taxon>
        <taxon>Craniata</taxon>
        <taxon>Vertebrata</taxon>
        <taxon>Euteleostomi</taxon>
        <taxon>Lepidosauria</taxon>
        <taxon>Squamata</taxon>
        <taxon>Bifurcata</taxon>
        <taxon>Gekkota</taxon>
        <taxon>Sphaerodactylidae</taxon>
        <taxon>Sphaerodactylus</taxon>
    </lineage>
</organism>
<protein>
    <submittedName>
        <fullName evidence="1">Uncharacterized protein</fullName>
    </submittedName>
</protein>
<comment type="caution">
    <text evidence="1">The sequence shown here is derived from an EMBL/GenBank/DDBJ whole genome shotgun (WGS) entry which is preliminary data.</text>
</comment>
<reference evidence="1" key="1">
    <citation type="submission" date="2021-08" db="EMBL/GenBank/DDBJ databases">
        <title>The first chromosome-level gecko genome reveals the dynamic sex chromosomes of Neotropical dwarf geckos (Sphaerodactylidae: Sphaerodactylus).</title>
        <authorList>
            <person name="Pinto B.J."/>
            <person name="Keating S.E."/>
            <person name="Gamble T."/>
        </authorList>
    </citation>
    <scope>NUCLEOTIDE SEQUENCE</scope>
    <source>
        <strain evidence="1">TG3544</strain>
    </source>
</reference>
<evidence type="ECO:0000313" key="1">
    <source>
        <dbReference type="EMBL" id="KAH8012800.1"/>
    </source>
</evidence>
<name>A0ACB8FZV5_9SAUR</name>
<evidence type="ECO:0000313" key="2">
    <source>
        <dbReference type="Proteomes" id="UP000827872"/>
    </source>
</evidence>